<dbReference type="InterPro" id="IPR026043">
    <property type="entry name" value="NadR"/>
</dbReference>
<dbReference type="AlphaFoldDB" id="A0A2A6ZDU7"/>
<feature type="binding site" evidence="1">
    <location>
        <position position="75"/>
    </location>
    <ligand>
        <name>Ni(2+)</name>
        <dbReference type="ChEBI" id="CHEBI:49786"/>
    </ligand>
</feature>
<dbReference type="Gene3D" id="1.10.10.10">
    <property type="entry name" value="Winged helix-like DNA-binding domain superfamily/Winged helix DNA-binding domain"/>
    <property type="match status" value="1"/>
</dbReference>
<dbReference type="PIRSF" id="PIRSF037847">
    <property type="entry name" value="NiaR"/>
    <property type="match status" value="1"/>
</dbReference>
<evidence type="ECO:0000259" key="3">
    <source>
        <dbReference type="Pfam" id="PF08279"/>
    </source>
</evidence>
<dbReference type="RefSeq" id="WP_005944532.1">
    <property type="nucleotide sequence ID" value="NZ_CABMES010000001.1"/>
</dbReference>
<protein>
    <submittedName>
        <fullName evidence="4">Transcription repressor NadR</fullName>
    </submittedName>
</protein>
<proteinExistence type="predicted"/>
<dbReference type="Gene3D" id="3.30.1340.20">
    <property type="entry name" value="3H domain"/>
    <property type="match status" value="1"/>
</dbReference>
<dbReference type="PANTHER" id="PTHR40068:SF1">
    <property type="entry name" value="TRANSCRIPTION REPRESSOR NIAR-RELATED"/>
    <property type="match status" value="1"/>
</dbReference>
<feature type="binding site" evidence="1">
    <location>
        <position position="84"/>
    </location>
    <ligand>
        <name>Ni(2+)</name>
        <dbReference type="ChEBI" id="CHEBI:49786"/>
    </ligand>
</feature>
<evidence type="ECO:0000313" key="4">
    <source>
        <dbReference type="EMBL" id="PDX59565.1"/>
    </source>
</evidence>
<comment type="caution">
    <text evidence="4">The sequence shown here is derived from an EMBL/GenBank/DDBJ whole genome shotgun (WGS) entry which is preliminary data.</text>
</comment>
<keyword evidence="1" id="KW-0533">Nickel</keyword>
<dbReference type="GO" id="GO:0046872">
    <property type="term" value="F:metal ion binding"/>
    <property type="evidence" value="ECO:0007669"/>
    <property type="project" value="UniProtKB-KW"/>
</dbReference>
<dbReference type="InterPro" id="IPR036390">
    <property type="entry name" value="WH_DNA-bd_sf"/>
</dbReference>
<feature type="domain" description="3H" evidence="2">
    <location>
        <begin position="72"/>
        <end position="168"/>
    </location>
</feature>
<sequence>MNAAQRRESILKRLSGAEAPVSASALAALLGVSRQIVVGDVALLRAGGAQIDATPRGYQLHPAEKGYTAILACVHSTEDEMRTELYTVVDQGGIVVDVAVENSLYGELRGNLNLASRYDVDNFIQQAKDTPEALLSRMTGGVHLHTLHCPDAGSFERIKKELEEKGILYRKE</sequence>
<dbReference type="EMBL" id="NMTQ01000011">
    <property type="protein sequence ID" value="PDX59565.1"/>
    <property type="molecule type" value="Genomic_DNA"/>
</dbReference>
<dbReference type="Pfam" id="PF08279">
    <property type="entry name" value="HTH_11"/>
    <property type="match status" value="1"/>
</dbReference>
<dbReference type="PANTHER" id="PTHR40068">
    <property type="entry name" value="TRANSCRIPTION REPRESSOR NIAR-RELATED"/>
    <property type="match status" value="1"/>
</dbReference>
<evidence type="ECO:0000259" key="2">
    <source>
        <dbReference type="Pfam" id="PF02829"/>
    </source>
</evidence>
<dbReference type="SUPFAM" id="SSF46785">
    <property type="entry name" value="Winged helix' DNA-binding domain"/>
    <property type="match status" value="1"/>
</dbReference>
<dbReference type="InterPro" id="IPR004173">
    <property type="entry name" value="3H_domain"/>
</dbReference>
<reference evidence="4 5" key="1">
    <citation type="journal article" date="2017" name="Front. Microbiol.">
        <title>New Insights into the Diversity of the Genus Faecalibacterium.</title>
        <authorList>
            <person name="Benevides L."/>
            <person name="Burman S."/>
            <person name="Martin R."/>
            <person name="Robert V."/>
            <person name="Thomas M."/>
            <person name="Miquel S."/>
            <person name="Chain F."/>
            <person name="Sokol H."/>
            <person name="Bermudez-Humaran L.G."/>
            <person name="Morrison M."/>
            <person name="Langella P."/>
            <person name="Azevedo V.A."/>
            <person name="Chatel J.M."/>
            <person name="Soares S."/>
        </authorList>
    </citation>
    <scope>NUCLEOTIDE SEQUENCE [LARGE SCALE GENOMIC DNA]</scope>
    <source>
        <strain evidence="5">CNCM I-4540</strain>
    </source>
</reference>
<keyword evidence="5" id="KW-1185">Reference proteome</keyword>
<dbReference type="Proteomes" id="UP000220752">
    <property type="component" value="Unassembled WGS sequence"/>
</dbReference>
<feature type="binding site" evidence="1">
    <location>
        <position position="145"/>
    </location>
    <ligand>
        <name>Ni(2+)</name>
        <dbReference type="ChEBI" id="CHEBI:49786"/>
    </ligand>
</feature>
<gene>
    <name evidence="4" type="ORF">CGS46_01270</name>
</gene>
<dbReference type="InterPro" id="IPR036388">
    <property type="entry name" value="WH-like_DNA-bd_sf"/>
</dbReference>
<dbReference type="InterPro" id="IPR013196">
    <property type="entry name" value="HTH_11"/>
</dbReference>
<keyword evidence="1" id="KW-0479">Metal-binding</keyword>
<organism evidence="4 5">
    <name type="scientific">Faecalibacterium langellae</name>
    <dbReference type="NCBI Taxonomy" id="3435293"/>
    <lineage>
        <taxon>Bacteria</taxon>
        <taxon>Bacillati</taxon>
        <taxon>Bacillota</taxon>
        <taxon>Clostridia</taxon>
        <taxon>Eubacteriales</taxon>
        <taxon>Oscillospiraceae</taxon>
        <taxon>Faecalibacterium</taxon>
    </lineage>
</organism>
<evidence type="ECO:0000313" key="5">
    <source>
        <dbReference type="Proteomes" id="UP000220752"/>
    </source>
</evidence>
<feature type="binding site" evidence="1">
    <location>
        <position position="143"/>
    </location>
    <ligand>
        <name>Ni(2+)</name>
        <dbReference type="ChEBI" id="CHEBI:49786"/>
    </ligand>
</feature>
<accession>A0A2A6ZDU7</accession>
<dbReference type="Pfam" id="PF02829">
    <property type="entry name" value="3H"/>
    <property type="match status" value="1"/>
</dbReference>
<dbReference type="InterPro" id="IPR035922">
    <property type="entry name" value="3H_dom_sf"/>
</dbReference>
<evidence type="ECO:0000256" key="1">
    <source>
        <dbReference type="PIRSR" id="PIRSR037847-1"/>
    </source>
</evidence>
<feature type="domain" description="Helix-turn-helix type 11" evidence="3">
    <location>
        <begin position="6"/>
        <end position="59"/>
    </location>
</feature>
<dbReference type="SUPFAM" id="SSF75500">
    <property type="entry name" value="Putative transcriptional regulator TM1602, C-terminal domain"/>
    <property type="match status" value="1"/>
</dbReference>
<name>A0A2A6ZDU7_9FIRM</name>